<accession>A0AA97DA53</accession>
<dbReference type="InterPro" id="IPR029063">
    <property type="entry name" value="SAM-dependent_MTases_sf"/>
</dbReference>
<dbReference type="PANTHER" id="PTHR43464">
    <property type="entry name" value="METHYLTRANSFERASE"/>
    <property type="match status" value="1"/>
</dbReference>
<evidence type="ECO:0000313" key="6">
    <source>
        <dbReference type="Proteomes" id="UP001300604"/>
    </source>
</evidence>
<evidence type="ECO:0000313" key="5">
    <source>
        <dbReference type="EMBL" id="WOC32257.1"/>
    </source>
</evidence>
<reference evidence="6" key="3">
    <citation type="submission" date="2024-06" db="EMBL/GenBank/DDBJ databases">
        <authorList>
            <person name="Zeng C."/>
        </authorList>
    </citation>
    <scope>NUCLEOTIDE SEQUENCE [LARGE SCALE GENOMIC DNA]</scope>
    <source>
        <strain evidence="6">ZCY20-5</strain>
    </source>
</reference>
<dbReference type="Pfam" id="PF08241">
    <property type="entry name" value="Methyltransf_11"/>
    <property type="match status" value="1"/>
</dbReference>
<dbReference type="AlphaFoldDB" id="A0AA97DA53"/>
<name>A0AA97DA53_9FIRM</name>
<dbReference type="GO" id="GO:0032259">
    <property type="term" value="P:methylation"/>
    <property type="evidence" value="ECO:0007669"/>
    <property type="project" value="UniProtKB-KW"/>
</dbReference>
<keyword evidence="1 5" id="KW-0489">Methyltransferase</keyword>
<reference evidence="5 6" key="2">
    <citation type="submission" date="2024-06" db="EMBL/GenBank/DDBJ databases">
        <title>Caproicibacterium argilliputei sp. nov, a novel caproic acid producing anaerobic bacterium isolated from pit mud.</title>
        <authorList>
            <person name="Xia S."/>
        </authorList>
    </citation>
    <scope>NUCLEOTIDE SEQUENCE [LARGE SCALE GENOMIC DNA]</scope>
    <source>
        <strain evidence="5 6">ZCY20-5</strain>
    </source>
</reference>
<organism evidence="5 6">
    <name type="scientific">Caproicibacterium argilliputei</name>
    <dbReference type="NCBI Taxonomy" id="3030016"/>
    <lineage>
        <taxon>Bacteria</taxon>
        <taxon>Bacillati</taxon>
        <taxon>Bacillota</taxon>
        <taxon>Clostridia</taxon>
        <taxon>Eubacteriales</taxon>
        <taxon>Oscillospiraceae</taxon>
        <taxon>Caproicibacterium</taxon>
    </lineage>
</organism>
<evidence type="ECO:0000256" key="1">
    <source>
        <dbReference type="ARBA" id="ARBA00022603"/>
    </source>
</evidence>
<proteinExistence type="predicted"/>
<protein>
    <submittedName>
        <fullName evidence="5">Methyltransferase domain-containing protein</fullName>
    </submittedName>
</protein>
<evidence type="ECO:0000259" key="4">
    <source>
        <dbReference type="Pfam" id="PF08241"/>
    </source>
</evidence>
<sequence>MQKNLYDDPIFFENYMQLRENPLNYNRLLEQPALQAMLPPLRGKSVLDLGCGFGDACRAYLTLGAAEVTGIDLSHRMIAEAEKRNADARIVYHCMDMTALSALDKMFDVAVSSLAVHYIEDFDAFLCAVRACLQPGGVFVFSQEHPLTTAPSAGPQWMATEAGARYYALSGYSRPGARTVPWLDRSVQKYHRTFSQILCAARRAGFTLEEMQEPVPNAETVRKNPRMEKEFDKPSFLLLRLRAGAV</sequence>
<dbReference type="SUPFAM" id="SSF53335">
    <property type="entry name" value="S-adenosyl-L-methionine-dependent methyltransferases"/>
    <property type="match status" value="1"/>
</dbReference>
<dbReference type="EMBL" id="CP135996">
    <property type="protein sequence ID" value="WOC32257.1"/>
    <property type="molecule type" value="Genomic_DNA"/>
</dbReference>
<gene>
    <name evidence="5" type="ORF">PXC00_13900</name>
</gene>
<dbReference type="Gene3D" id="3.40.50.150">
    <property type="entry name" value="Vaccinia Virus protein VP39"/>
    <property type="match status" value="1"/>
</dbReference>
<dbReference type="KEGG" id="carl:PXC00_13900"/>
<keyword evidence="6" id="KW-1185">Reference proteome</keyword>
<keyword evidence="2" id="KW-0808">Transferase</keyword>
<evidence type="ECO:0000256" key="3">
    <source>
        <dbReference type="ARBA" id="ARBA00022691"/>
    </source>
</evidence>
<dbReference type="InterPro" id="IPR013216">
    <property type="entry name" value="Methyltransf_11"/>
</dbReference>
<dbReference type="RefSeq" id="WP_275846620.1">
    <property type="nucleotide sequence ID" value="NZ_CP135996.1"/>
</dbReference>
<reference evidence="6" key="1">
    <citation type="submission" date="2024-06" db="EMBL/GenBank/DDBJ databases">
        <title>Caproicibacterium argilliputei sp. nov, a novel caproic acid producing anaerobic bacterium isolated from pit mud.</title>
        <authorList>
            <person name="Zeng C."/>
        </authorList>
    </citation>
    <scope>NUCLEOTIDE SEQUENCE [LARGE SCALE GENOMIC DNA]</scope>
    <source>
        <strain evidence="6">ZCY20-5</strain>
    </source>
</reference>
<evidence type="ECO:0000256" key="2">
    <source>
        <dbReference type="ARBA" id="ARBA00022679"/>
    </source>
</evidence>
<dbReference type="PANTHER" id="PTHR43464:SF19">
    <property type="entry name" value="UBIQUINONE BIOSYNTHESIS O-METHYLTRANSFERASE, MITOCHONDRIAL"/>
    <property type="match status" value="1"/>
</dbReference>
<feature type="domain" description="Methyltransferase type 11" evidence="4">
    <location>
        <begin position="47"/>
        <end position="141"/>
    </location>
</feature>
<keyword evidence="3" id="KW-0949">S-adenosyl-L-methionine</keyword>
<dbReference type="Proteomes" id="UP001300604">
    <property type="component" value="Chromosome"/>
</dbReference>
<dbReference type="GO" id="GO:0008757">
    <property type="term" value="F:S-adenosylmethionine-dependent methyltransferase activity"/>
    <property type="evidence" value="ECO:0007669"/>
    <property type="project" value="InterPro"/>
</dbReference>
<dbReference type="CDD" id="cd02440">
    <property type="entry name" value="AdoMet_MTases"/>
    <property type="match status" value="1"/>
</dbReference>